<dbReference type="OrthoDB" id="1585644at2759"/>
<keyword evidence="6" id="KW-0472">Membrane</keyword>
<keyword evidence="4" id="KW-0256">Endoplasmic reticulum</keyword>
<organism evidence="9 10">
    <name type="scientific">Capsaspora owczarzaki (strain ATCC 30864)</name>
    <dbReference type="NCBI Taxonomy" id="595528"/>
    <lineage>
        <taxon>Eukaryota</taxon>
        <taxon>Filasterea</taxon>
        <taxon>Capsaspora</taxon>
    </lineage>
</organism>
<evidence type="ECO:0000256" key="4">
    <source>
        <dbReference type="ARBA" id="ARBA00022824"/>
    </source>
</evidence>
<evidence type="ECO:0000256" key="7">
    <source>
        <dbReference type="SAM" id="MobiDB-lite"/>
    </source>
</evidence>
<keyword evidence="5" id="KW-0040">ANK repeat</keyword>
<feature type="region of interest" description="Disordered" evidence="7">
    <location>
        <begin position="301"/>
        <end position="328"/>
    </location>
</feature>
<dbReference type="GO" id="GO:0005102">
    <property type="term" value="F:signaling receptor binding"/>
    <property type="evidence" value="ECO:0007669"/>
    <property type="project" value="TreeGrafter"/>
</dbReference>
<gene>
    <name evidence="9" type="ORF">CAOG_003642</name>
</gene>
<dbReference type="AlphaFoldDB" id="A0A0D2WPS0"/>
<comment type="subcellular location">
    <subcellularLocation>
        <location evidence="2">Endomembrane system</location>
    </subcellularLocation>
    <subcellularLocation>
        <location evidence="1">Endoplasmic reticulum</location>
    </subcellularLocation>
</comment>
<dbReference type="InterPro" id="IPR055285">
    <property type="entry name" value="ANKRD13_C"/>
</dbReference>
<protein>
    <submittedName>
        <fullName evidence="9">Ankyrin repeat containing protein, variant 2</fullName>
    </submittedName>
</protein>
<accession>A0A0D2WPS0</accession>
<keyword evidence="10" id="KW-1185">Reference proteome</keyword>
<feature type="domain" description="Ankyrin repeat" evidence="8">
    <location>
        <begin position="64"/>
        <end position="448"/>
    </location>
</feature>
<dbReference type="EMBL" id="KE346364">
    <property type="protein sequence ID" value="KJE92733.1"/>
    <property type="molecule type" value="Genomic_DNA"/>
</dbReference>
<dbReference type="InterPro" id="IPR021832">
    <property type="entry name" value="ANKRD13"/>
</dbReference>
<evidence type="ECO:0000313" key="10">
    <source>
        <dbReference type="Proteomes" id="UP000008743"/>
    </source>
</evidence>
<dbReference type="Proteomes" id="UP000008743">
    <property type="component" value="Unassembled WGS sequence"/>
</dbReference>
<evidence type="ECO:0000256" key="3">
    <source>
        <dbReference type="ARBA" id="ARBA00022737"/>
    </source>
</evidence>
<feature type="region of interest" description="Disordered" evidence="7">
    <location>
        <begin position="439"/>
        <end position="462"/>
    </location>
</feature>
<proteinExistence type="predicted"/>
<name>A0A0D2WPS0_CAPO3</name>
<dbReference type="GO" id="GO:0005783">
    <property type="term" value="C:endoplasmic reticulum"/>
    <property type="evidence" value="ECO:0007669"/>
    <property type="project" value="UniProtKB-SubCell"/>
</dbReference>
<dbReference type="GO" id="GO:0006621">
    <property type="term" value="P:protein retention in ER lumen"/>
    <property type="evidence" value="ECO:0007669"/>
    <property type="project" value="TreeGrafter"/>
</dbReference>
<evidence type="ECO:0000256" key="5">
    <source>
        <dbReference type="ARBA" id="ARBA00023043"/>
    </source>
</evidence>
<evidence type="ECO:0000256" key="1">
    <source>
        <dbReference type="ARBA" id="ARBA00004240"/>
    </source>
</evidence>
<sequence length="462" mass="50910">MLQLHREHERQVDRLRTPALLQQIDQFGDFYLQIKWDFHTWIPLASRLLPNDVCRIYKRGTCIRLDSTLVDFSDMKWQRGNISYLFECDAAGEATITSIKHDEKTFQRVTKDAVDEYIEDEIDMIMSSDIGTASMPTKHIGFTRAKSGVWGWRKERTDTVGSFSARVYNVSGTNLIMRKRREHLSEEDVRTNREFLRQLRQGTPGHQQHPDDSDSDADDGDRGGDDDNNSGSESAPEFPASSSVHSPISAPADQGGVGLAALLPAPTSSSIATPDLLNSSSLSTLEVDSSAATTASLANNTGSIVMSGDSHAAGDDDEVEHRPSLPPPPANPITWAEYMAMPLDGAQPQLGRAVVLKSSVKSFKPVVWMCDEFPLSVDTVIKLLTVLAPAHKHLTKLKQFVATKLPTGFPIKLEMPVFPTVTAQVTFLEYSGQTQPEELFKVPEGFTETPADQPRGTPTASE</sequence>
<evidence type="ECO:0000259" key="8">
    <source>
        <dbReference type="Pfam" id="PF11904"/>
    </source>
</evidence>
<dbReference type="PANTHER" id="PTHR12447:SF25">
    <property type="entry name" value="ANKYRIN REPEAT DOMAIN-CONTAINING PROTEIN 13C"/>
    <property type="match status" value="1"/>
</dbReference>
<dbReference type="Pfam" id="PF11904">
    <property type="entry name" value="ANKRD13_C"/>
    <property type="match status" value="1"/>
</dbReference>
<keyword evidence="3" id="KW-0677">Repeat</keyword>
<evidence type="ECO:0000256" key="6">
    <source>
        <dbReference type="ARBA" id="ARBA00023136"/>
    </source>
</evidence>
<dbReference type="PANTHER" id="PTHR12447">
    <property type="entry name" value="ANKYRIN REPEAT DOMAIN-CONTAINING PROTEIN 13"/>
    <property type="match status" value="1"/>
</dbReference>
<feature type="region of interest" description="Disordered" evidence="7">
    <location>
        <begin position="201"/>
        <end position="252"/>
    </location>
</feature>
<reference evidence="10" key="1">
    <citation type="submission" date="2011-02" db="EMBL/GenBank/DDBJ databases">
        <title>The Genome Sequence of Capsaspora owczarzaki ATCC 30864.</title>
        <authorList>
            <person name="Russ C."/>
            <person name="Cuomo C."/>
            <person name="Burger G."/>
            <person name="Gray M.W."/>
            <person name="Holland P.W.H."/>
            <person name="King N."/>
            <person name="Lang F.B.F."/>
            <person name="Roger A.J."/>
            <person name="Ruiz-Trillo I."/>
            <person name="Young S.K."/>
            <person name="Zeng Q."/>
            <person name="Gargeya S."/>
            <person name="Alvarado L."/>
            <person name="Berlin A."/>
            <person name="Chapman S.B."/>
            <person name="Chen Z."/>
            <person name="Freedman E."/>
            <person name="Gellesch M."/>
            <person name="Goldberg J."/>
            <person name="Griggs A."/>
            <person name="Gujja S."/>
            <person name="Heilman E."/>
            <person name="Heiman D."/>
            <person name="Howarth C."/>
            <person name="Mehta T."/>
            <person name="Neiman D."/>
            <person name="Pearson M."/>
            <person name="Roberts A."/>
            <person name="Saif S."/>
            <person name="Shea T."/>
            <person name="Shenoy N."/>
            <person name="Sisk P."/>
            <person name="Stolte C."/>
            <person name="Sykes S."/>
            <person name="White J."/>
            <person name="Yandava C."/>
            <person name="Haas B."/>
            <person name="Nusbaum C."/>
            <person name="Birren B."/>
        </authorList>
    </citation>
    <scope>NUCLEOTIDE SEQUENCE</scope>
    <source>
        <strain evidence="10">ATCC 30864</strain>
    </source>
</reference>
<evidence type="ECO:0000256" key="2">
    <source>
        <dbReference type="ARBA" id="ARBA00004308"/>
    </source>
</evidence>
<feature type="compositionally biased region" description="Low complexity" evidence="7">
    <location>
        <begin position="229"/>
        <end position="243"/>
    </location>
</feature>
<evidence type="ECO:0000313" key="9">
    <source>
        <dbReference type="EMBL" id="KJE92733.1"/>
    </source>
</evidence>